<evidence type="ECO:0000256" key="3">
    <source>
        <dbReference type="PROSITE-ProRule" id="PRU00023"/>
    </source>
</evidence>
<dbReference type="Gene3D" id="1.25.40.20">
    <property type="entry name" value="Ankyrin repeat-containing domain"/>
    <property type="match status" value="1"/>
</dbReference>
<protein>
    <submittedName>
        <fullName evidence="4">Uncharacterized protein</fullName>
    </submittedName>
</protein>
<proteinExistence type="predicted"/>
<dbReference type="AlphaFoldDB" id="A0A0L8H6S4"/>
<evidence type="ECO:0000256" key="1">
    <source>
        <dbReference type="ARBA" id="ARBA00022737"/>
    </source>
</evidence>
<dbReference type="Pfam" id="PF13637">
    <property type="entry name" value="Ank_4"/>
    <property type="match status" value="1"/>
</dbReference>
<evidence type="ECO:0000313" key="4">
    <source>
        <dbReference type="EMBL" id="KOF84789.1"/>
    </source>
</evidence>
<feature type="repeat" description="ANK" evidence="3">
    <location>
        <begin position="35"/>
        <end position="67"/>
    </location>
</feature>
<name>A0A0L8H6S4_OCTBM</name>
<dbReference type="PANTHER" id="PTHR24198:SF165">
    <property type="entry name" value="ANKYRIN REPEAT-CONTAINING PROTEIN-RELATED"/>
    <property type="match status" value="1"/>
</dbReference>
<reference evidence="4" key="1">
    <citation type="submission" date="2015-07" db="EMBL/GenBank/DDBJ databases">
        <title>MeaNS - Measles Nucleotide Surveillance Program.</title>
        <authorList>
            <person name="Tran T."/>
            <person name="Druce J."/>
        </authorList>
    </citation>
    <scope>NUCLEOTIDE SEQUENCE</scope>
    <source>
        <strain evidence="4">UCB-OBI-ISO-001</strain>
        <tissue evidence="4">Gonad</tissue>
    </source>
</reference>
<gene>
    <name evidence="4" type="ORF">OCBIM_22021361mg</name>
</gene>
<dbReference type="PROSITE" id="PS50088">
    <property type="entry name" value="ANK_REPEAT"/>
    <property type="match status" value="2"/>
</dbReference>
<evidence type="ECO:0000256" key="2">
    <source>
        <dbReference type="ARBA" id="ARBA00023043"/>
    </source>
</evidence>
<dbReference type="InterPro" id="IPR002110">
    <property type="entry name" value="Ankyrin_rpt"/>
</dbReference>
<dbReference type="EMBL" id="KQ419034">
    <property type="protein sequence ID" value="KOF84789.1"/>
    <property type="molecule type" value="Genomic_DNA"/>
</dbReference>
<feature type="repeat" description="ANK" evidence="3">
    <location>
        <begin position="102"/>
        <end position="135"/>
    </location>
</feature>
<dbReference type="SMART" id="SM00248">
    <property type="entry name" value="ANK"/>
    <property type="match status" value="3"/>
</dbReference>
<dbReference type="PANTHER" id="PTHR24198">
    <property type="entry name" value="ANKYRIN REPEAT AND PROTEIN KINASE DOMAIN-CONTAINING PROTEIN"/>
    <property type="match status" value="1"/>
</dbReference>
<organism evidence="4">
    <name type="scientific">Octopus bimaculoides</name>
    <name type="common">California two-spotted octopus</name>
    <dbReference type="NCBI Taxonomy" id="37653"/>
    <lineage>
        <taxon>Eukaryota</taxon>
        <taxon>Metazoa</taxon>
        <taxon>Spiralia</taxon>
        <taxon>Lophotrochozoa</taxon>
        <taxon>Mollusca</taxon>
        <taxon>Cephalopoda</taxon>
        <taxon>Coleoidea</taxon>
        <taxon>Octopodiformes</taxon>
        <taxon>Octopoda</taxon>
        <taxon>Incirrata</taxon>
        <taxon>Octopodidae</taxon>
        <taxon>Octopus</taxon>
    </lineage>
</organism>
<sequence>MDVDAIMEKIKQGDIGYVKNFIRSHPDSINETFLWGRTPLMCASENGKTSIMKLFFEADVDVNMRDNFCETALHFAVFGKQPEAVTTLLKEATIQVNPQADNGQTPLHWACSNGNTDIVCLLLNHIGINPNVVDKNGDTPLHWAVRE</sequence>
<keyword evidence="2 3" id="KW-0040">ANK repeat</keyword>
<dbReference type="STRING" id="37653.A0A0L8H6S4"/>
<keyword evidence="1" id="KW-0677">Repeat</keyword>
<dbReference type="OrthoDB" id="6059107at2759"/>
<dbReference type="InterPro" id="IPR036770">
    <property type="entry name" value="Ankyrin_rpt-contain_sf"/>
</dbReference>
<dbReference type="SUPFAM" id="SSF48403">
    <property type="entry name" value="Ankyrin repeat"/>
    <property type="match status" value="1"/>
</dbReference>
<dbReference type="PROSITE" id="PS50297">
    <property type="entry name" value="ANK_REP_REGION"/>
    <property type="match status" value="2"/>
</dbReference>
<dbReference type="Pfam" id="PF12796">
    <property type="entry name" value="Ank_2"/>
    <property type="match status" value="1"/>
</dbReference>
<accession>A0A0L8H6S4</accession>